<dbReference type="Pfam" id="PF05635">
    <property type="entry name" value="23S_rRNA_IVP"/>
    <property type="match status" value="1"/>
</dbReference>
<dbReference type="Gene3D" id="1.20.1440.60">
    <property type="entry name" value="23S rRNA-intervening sequence"/>
    <property type="match status" value="1"/>
</dbReference>
<dbReference type="InParanoid" id="C1F7U7"/>
<reference evidence="1 2" key="1">
    <citation type="journal article" date="2009" name="Appl. Environ. Microbiol.">
        <title>Three genomes from the phylum Acidobacteria provide insight into the lifestyles of these microorganisms in soils.</title>
        <authorList>
            <person name="Ward N.L."/>
            <person name="Challacombe J.F."/>
            <person name="Janssen P.H."/>
            <person name="Henrissat B."/>
            <person name="Coutinho P.M."/>
            <person name="Wu M."/>
            <person name="Xie G."/>
            <person name="Haft D.H."/>
            <person name="Sait M."/>
            <person name="Badger J."/>
            <person name="Barabote R.D."/>
            <person name="Bradley B."/>
            <person name="Brettin T.S."/>
            <person name="Brinkac L.M."/>
            <person name="Bruce D."/>
            <person name="Creasy T."/>
            <person name="Daugherty S.C."/>
            <person name="Davidsen T.M."/>
            <person name="DeBoy R.T."/>
            <person name="Detter J.C."/>
            <person name="Dodson R.J."/>
            <person name="Durkin A.S."/>
            <person name="Ganapathy A."/>
            <person name="Gwinn-Giglio M."/>
            <person name="Han C.S."/>
            <person name="Khouri H."/>
            <person name="Kiss H."/>
            <person name="Kothari S.P."/>
            <person name="Madupu R."/>
            <person name="Nelson K.E."/>
            <person name="Nelson W.C."/>
            <person name="Paulsen I."/>
            <person name="Penn K."/>
            <person name="Ren Q."/>
            <person name="Rosovitz M.J."/>
            <person name="Selengut J.D."/>
            <person name="Shrivastava S."/>
            <person name="Sullivan S.A."/>
            <person name="Tapia R."/>
            <person name="Thompson L.S."/>
            <person name="Watkins K.L."/>
            <person name="Yang Q."/>
            <person name="Yu C."/>
            <person name="Zafar N."/>
            <person name="Zhou L."/>
            <person name="Kuske C.R."/>
        </authorList>
    </citation>
    <scope>NUCLEOTIDE SEQUENCE [LARGE SCALE GENOMIC DNA]</scope>
    <source>
        <strain evidence="2">ATCC 51196 / DSM 11244 / BCRC 80197 / JCM 7670 / NBRC 15755 / NCIMB 13165 / 161</strain>
    </source>
</reference>
<dbReference type="RefSeq" id="WP_015896949.1">
    <property type="nucleotide sequence ID" value="NC_012483.1"/>
</dbReference>
<dbReference type="InterPro" id="IPR012657">
    <property type="entry name" value="23S_rRNA-intervening_sequence"/>
</dbReference>
<keyword evidence="2" id="KW-1185">Reference proteome</keyword>
<dbReference type="NCBIfam" id="TIGR02436">
    <property type="entry name" value="four helix bundle protein"/>
    <property type="match status" value="1"/>
</dbReference>
<dbReference type="STRING" id="240015.ACP_1829"/>
<evidence type="ECO:0000313" key="1">
    <source>
        <dbReference type="EMBL" id="ACO31720.1"/>
    </source>
</evidence>
<dbReference type="eggNOG" id="ENOG5032YWC">
    <property type="taxonomic scope" value="Bacteria"/>
</dbReference>
<gene>
    <name evidence="1" type="ordered locus">ACP_1829</name>
</gene>
<dbReference type="EMBL" id="CP001472">
    <property type="protein sequence ID" value="ACO31720.1"/>
    <property type="molecule type" value="Genomic_DNA"/>
</dbReference>
<dbReference type="PANTHER" id="PTHR38471:SF2">
    <property type="entry name" value="FOUR HELIX BUNDLE PROTEIN"/>
    <property type="match status" value="1"/>
</dbReference>
<protein>
    <recommendedName>
        <fullName evidence="3">S23 ribosomal protein</fullName>
    </recommendedName>
</protein>
<dbReference type="SUPFAM" id="SSF158446">
    <property type="entry name" value="IVS-encoded protein-like"/>
    <property type="match status" value="1"/>
</dbReference>
<evidence type="ECO:0008006" key="3">
    <source>
        <dbReference type="Google" id="ProtNLM"/>
    </source>
</evidence>
<dbReference type="PANTHER" id="PTHR38471">
    <property type="entry name" value="FOUR HELIX BUNDLE PROTEIN"/>
    <property type="match status" value="1"/>
</dbReference>
<name>C1F7U7_ACIC5</name>
<sequence length="138" mass="15638">MKQPASETAASQQVSLKDKPRTRHFRDLLVWQKAMTLTQELYRATEGFPKNEVFGLTAQMRRSAVSVPSNIAEGHGRLTDGNMRLFLGQARGSLYELETQIELARRLDYLQAESERDLLESCQEIGKMLNGLLAVLDR</sequence>
<proteinExistence type="predicted"/>
<evidence type="ECO:0000313" key="2">
    <source>
        <dbReference type="Proteomes" id="UP000002207"/>
    </source>
</evidence>
<dbReference type="OrthoDB" id="160990at2"/>
<dbReference type="HOGENOM" id="CLU_129874_0_6_0"/>
<accession>C1F7U7</accession>
<dbReference type="Proteomes" id="UP000002207">
    <property type="component" value="Chromosome"/>
</dbReference>
<organism evidence="1 2">
    <name type="scientific">Acidobacterium capsulatum (strain ATCC 51196 / DSM 11244 / BCRC 80197 / JCM 7670 / NBRC 15755 / NCIMB 13165 / 161)</name>
    <dbReference type="NCBI Taxonomy" id="240015"/>
    <lineage>
        <taxon>Bacteria</taxon>
        <taxon>Pseudomonadati</taxon>
        <taxon>Acidobacteriota</taxon>
        <taxon>Terriglobia</taxon>
        <taxon>Terriglobales</taxon>
        <taxon>Acidobacteriaceae</taxon>
        <taxon>Acidobacterium</taxon>
    </lineage>
</organism>
<dbReference type="CDD" id="cd16377">
    <property type="entry name" value="23S_rRNA_IVP_like"/>
    <property type="match status" value="1"/>
</dbReference>
<dbReference type="InterPro" id="IPR036583">
    <property type="entry name" value="23S_rRNA_IVS_sf"/>
</dbReference>
<dbReference type="AlphaFoldDB" id="C1F7U7"/>
<dbReference type="KEGG" id="aca:ACP_1829"/>